<keyword evidence="3" id="KW-1185">Reference proteome</keyword>
<evidence type="ECO:0000256" key="1">
    <source>
        <dbReference type="SAM" id="MobiDB-lite"/>
    </source>
</evidence>
<protein>
    <submittedName>
        <fullName evidence="2">Uncharacterized protein</fullName>
    </submittedName>
</protein>
<evidence type="ECO:0000313" key="2">
    <source>
        <dbReference type="EMBL" id="GAA2951324.1"/>
    </source>
</evidence>
<name>A0ABN3XHH5_9ACTN</name>
<reference evidence="2 3" key="1">
    <citation type="journal article" date="2019" name="Int. J. Syst. Evol. Microbiol.">
        <title>The Global Catalogue of Microorganisms (GCM) 10K type strain sequencing project: providing services to taxonomists for standard genome sequencing and annotation.</title>
        <authorList>
            <consortium name="The Broad Institute Genomics Platform"/>
            <consortium name="The Broad Institute Genome Sequencing Center for Infectious Disease"/>
            <person name="Wu L."/>
            <person name="Ma J."/>
        </authorList>
    </citation>
    <scope>NUCLEOTIDE SEQUENCE [LARGE SCALE GENOMIC DNA]</scope>
    <source>
        <strain evidence="2 3">JCM 9088</strain>
    </source>
</reference>
<evidence type="ECO:0000313" key="3">
    <source>
        <dbReference type="Proteomes" id="UP001500403"/>
    </source>
</evidence>
<sequence length="202" mass="22827">MTATVAELTGARARQTYYWRVRNARTRHRPESAGQAWHIQAGHPGGAYCDLGHELDPPSHHAPTLLARSRPTGRRGHEQEFRGGCLACEWEGPVYSGDGFGDGDNEAVEDAHDHCFPGWRRLPPITTVEDRWAVPRSRSRWAQLTAQYPPGWINQCAPVLAWSRYRREAHAPPHAGRPRYELRVTRPPSNLGHHPADQRALF</sequence>
<comment type="caution">
    <text evidence="2">The sequence shown here is derived from an EMBL/GenBank/DDBJ whole genome shotgun (WGS) entry which is preliminary data.</text>
</comment>
<proteinExistence type="predicted"/>
<feature type="region of interest" description="Disordered" evidence="1">
    <location>
        <begin position="171"/>
        <end position="202"/>
    </location>
</feature>
<dbReference type="EMBL" id="BAAAUD010000040">
    <property type="protein sequence ID" value="GAA2951324.1"/>
    <property type="molecule type" value="Genomic_DNA"/>
</dbReference>
<dbReference type="RefSeq" id="WP_344496958.1">
    <property type="nucleotide sequence ID" value="NZ_BAAAUD010000040.1"/>
</dbReference>
<dbReference type="InterPro" id="IPR045930">
    <property type="entry name" value="DUF6349"/>
</dbReference>
<organism evidence="2 3">
    <name type="scientific">Streptomyces enissocaesilis</name>
    <dbReference type="NCBI Taxonomy" id="332589"/>
    <lineage>
        <taxon>Bacteria</taxon>
        <taxon>Bacillati</taxon>
        <taxon>Actinomycetota</taxon>
        <taxon>Actinomycetes</taxon>
        <taxon>Kitasatosporales</taxon>
        <taxon>Streptomycetaceae</taxon>
        <taxon>Streptomyces</taxon>
        <taxon>Streptomyces rochei group</taxon>
    </lineage>
</organism>
<dbReference type="Proteomes" id="UP001500403">
    <property type="component" value="Unassembled WGS sequence"/>
</dbReference>
<dbReference type="Pfam" id="PF19876">
    <property type="entry name" value="DUF6349"/>
    <property type="match status" value="1"/>
</dbReference>
<accession>A0ABN3XHH5</accession>
<gene>
    <name evidence="2" type="ORF">GCM10010446_40680</name>
</gene>